<dbReference type="PANTHER" id="PTHR35006:SF4">
    <property type="entry name" value="BLR7706 PROTEIN"/>
    <property type="match status" value="1"/>
</dbReference>
<comment type="caution">
    <text evidence="2">The sequence shown here is derived from an EMBL/GenBank/DDBJ whole genome shotgun (WGS) entry which is preliminary data.</text>
</comment>
<dbReference type="SUPFAM" id="SSF54593">
    <property type="entry name" value="Glyoxalase/Bleomycin resistance protein/Dihydroxybiphenyl dioxygenase"/>
    <property type="match status" value="1"/>
</dbReference>
<dbReference type="InterPro" id="IPR037523">
    <property type="entry name" value="VOC_core"/>
</dbReference>
<evidence type="ECO:0000259" key="1">
    <source>
        <dbReference type="PROSITE" id="PS51819"/>
    </source>
</evidence>
<evidence type="ECO:0000313" key="2">
    <source>
        <dbReference type="EMBL" id="MFC3677251.1"/>
    </source>
</evidence>
<proteinExistence type="predicted"/>
<dbReference type="InterPro" id="IPR004360">
    <property type="entry name" value="Glyas_Fos-R_dOase_dom"/>
</dbReference>
<sequence length="127" mass="13526">MIDHVSVPVRDLALSAAFYDAVLAPLLLRRLVERPATVGFGKAYPEFWLNLRPGLPAAPADTGAHVCLRAPDVAAVEAFHTAALHHGGRSDGAPGPRQAAMTEYFGAFIRDPDGNKIEAVTFPRPSA</sequence>
<dbReference type="PROSITE" id="PS51819">
    <property type="entry name" value="VOC"/>
    <property type="match status" value="1"/>
</dbReference>
<dbReference type="Gene3D" id="3.10.180.10">
    <property type="entry name" value="2,3-Dihydroxybiphenyl 1,2-Dioxygenase, domain 1"/>
    <property type="match status" value="1"/>
</dbReference>
<evidence type="ECO:0000313" key="3">
    <source>
        <dbReference type="Proteomes" id="UP001595711"/>
    </source>
</evidence>
<keyword evidence="3" id="KW-1185">Reference proteome</keyword>
<reference evidence="3" key="1">
    <citation type="journal article" date="2019" name="Int. J. Syst. Evol. Microbiol.">
        <title>The Global Catalogue of Microorganisms (GCM) 10K type strain sequencing project: providing services to taxonomists for standard genome sequencing and annotation.</title>
        <authorList>
            <consortium name="The Broad Institute Genomics Platform"/>
            <consortium name="The Broad Institute Genome Sequencing Center for Infectious Disease"/>
            <person name="Wu L."/>
            <person name="Ma J."/>
        </authorList>
    </citation>
    <scope>NUCLEOTIDE SEQUENCE [LARGE SCALE GENOMIC DNA]</scope>
    <source>
        <strain evidence="3">KCTC 42182</strain>
    </source>
</reference>
<name>A0ABV7VL46_9PROT</name>
<dbReference type="CDD" id="cd07262">
    <property type="entry name" value="VOC_like"/>
    <property type="match status" value="1"/>
</dbReference>
<dbReference type="EMBL" id="JBHRYJ010000004">
    <property type="protein sequence ID" value="MFC3677251.1"/>
    <property type="molecule type" value="Genomic_DNA"/>
</dbReference>
<dbReference type="RefSeq" id="WP_379728792.1">
    <property type="nucleotide sequence ID" value="NZ_JBHRYJ010000004.1"/>
</dbReference>
<feature type="domain" description="VOC" evidence="1">
    <location>
        <begin position="1"/>
        <end position="122"/>
    </location>
</feature>
<organism evidence="2 3">
    <name type="scientific">Ferrovibrio xuzhouensis</name>
    <dbReference type="NCBI Taxonomy" id="1576914"/>
    <lineage>
        <taxon>Bacteria</taxon>
        <taxon>Pseudomonadati</taxon>
        <taxon>Pseudomonadota</taxon>
        <taxon>Alphaproteobacteria</taxon>
        <taxon>Rhodospirillales</taxon>
        <taxon>Rhodospirillaceae</taxon>
        <taxon>Ferrovibrio</taxon>
    </lineage>
</organism>
<dbReference type="PANTHER" id="PTHR35006">
    <property type="entry name" value="GLYOXALASE FAMILY PROTEIN (AFU_ORTHOLOGUE AFUA_5G14830)"/>
    <property type="match status" value="1"/>
</dbReference>
<dbReference type="Proteomes" id="UP001595711">
    <property type="component" value="Unassembled WGS sequence"/>
</dbReference>
<gene>
    <name evidence="2" type="ORF">ACFOOQ_16970</name>
</gene>
<dbReference type="Pfam" id="PF00903">
    <property type="entry name" value="Glyoxalase"/>
    <property type="match status" value="1"/>
</dbReference>
<accession>A0ABV7VL46</accession>
<dbReference type="InterPro" id="IPR029068">
    <property type="entry name" value="Glyas_Bleomycin-R_OHBP_Dase"/>
</dbReference>
<protein>
    <submittedName>
        <fullName evidence="2">VOC family protein</fullName>
    </submittedName>
</protein>